<dbReference type="InterPro" id="IPR005754">
    <property type="entry name" value="Sortase"/>
</dbReference>
<evidence type="ECO:0000256" key="2">
    <source>
        <dbReference type="PIRSR" id="PIRSR605754-1"/>
    </source>
</evidence>
<keyword evidence="1" id="KW-0378">Hydrolase</keyword>
<dbReference type="NCBIfam" id="TIGR01076">
    <property type="entry name" value="sortase_fam"/>
    <property type="match status" value="1"/>
</dbReference>
<evidence type="ECO:0000256" key="1">
    <source>
        <dbReference type="ARBA" id="ARBA00022801"/>
    </source>
</evidence>
<protein>
    <recommendedName>
        <fullName evidence="4">Sortase family protein</fullName>
    </recommendedName>
</protein>
<dbReference type="Pfam" id="PF04203">
    <property type="entry name" value="Sortase"/>
    <property type="match status" value="1"/>
</dbReference>
<evidence type="ECO:0000313" key="3">
    <source>
        <dbReference type="EMBL" id="CAA9259714.1"/>
    </source>
</evidence>
<feature type="active site" description="Acyl-thioester intermediate" evidence="2">
    <location>
        <position position="194"/>
    </location>
</feature>
<dbReference type="GO" id="GO:0016787">
    <property type="term" value="F:hydrolase activity"/>
    <property type="evidence" value="ECO:0007669"/>
    <property type="project" value="UniProtKB-KW"/>
</dbReference>
<feature type="active site" description="Proton donor/acceptor" evidence="2">
    <location>
        <position position="128"/>
    </location>
</feature>
<dbReference type="SUPFAM" id="SSF63817">
    <property type="entry name" value="Sortase"/>
    <property type="match status" value="1"/>
</dbReference>
<dbReference type="InterPro" id="IPR042003">
    <property type="entry name" value="Sortase_E"/>
</dbReference>
<dbReference type="Gene3D" id="2.40.260.10">
    <property type="entry name" value="Sortase"/>
    <property type="match status" value="1"/>
</dbReference>
<proteinExistence type="predicted"/>
<dbReference type="InterPro" id="IPR023365">
    <property type="entry name" value="Sortase_dom-sf"/>
</dbReference>
<name>A0A6J4IR69_9MICC</name>
<dbReference type="AlphaFoldDB" id="A0A6J4IR69"/>
<dbReference type="CDD" id="cd05830">
    <property type="entry name" value="Sortase_E"/>
    <property type="match status" value="1"/>
</dbReference>
<dbReference type="EMBL" id="CADCTE010000146">
    <property type="protein sequence ID" value="CAA9259714.1"/>
    <property type="molecule type" value="Genomic_DNA"/>
</dbReference>
<reference evidence="3" key="1">
    <citation type="submission" date="2020-02" db="EMBL/GenBank/DDBJ databases">
        <authorList>
            <person name="Meier V. D."/>
        </authorList>
    </citation>
    <scope>NUCLEOTIDE SEQUENCE</scope>
    <source>
        <strain evidence="3">AVDCRST_MAG83</strain>
    </source>
</reference>
<evidence type="ECO:0008006" key="4">
    <source>
        <dbReference type="Google" id="ProtNLM"/>
    </source>
</evidence>
<gene>
    <name evidence="3" type="ORF">AVDCRST_MAG83-2656</name>
</gene>
<sequence>MGGVLAALVVVGLVIPGLVNQSAQTAGTAPIAAGSREAPSFELVQRLREEFAAQAAANDDFPFDPALASLVATSPQEYTPLGRIAVPDVGLDVVYAAGVHPSVLEQGPGHWPGTVAPGQFGNAVLSGHRTTFTRPFGDLDTLAPGAAVTITTVEGSPVTYRVTETLIVPEAEYRDVVLAPPADPGARQLTLFACHPKGDRTQRIVVRATA</sequence>
<organism evidence="3">
    <name type="scientific">uncultured Arthrobacter sp</name>
    <dbReference type="NCBI Taxonomy" id="114050"/>
    <lineage>
        <taxon>Bacteria</taxon>
        <taxon>Bacillati</taxon>
        <taxon>Actinomycetota</taxon>
        <taxon>Actinomycetes</taxon>
        <taxon>Micrococcales</taxon>
        <taxon>Micrococcaceae</taxon>
        <taxon>Arthrobacter</taxon>
        <taxon>environmental samples</taxon>
    </lineage>
</organism>
<accession>A0A6J4IR69</accession>